<comment type="caution">
    <text evidence="3">The sequence shown here is derived from an EMBL/GenBank/DDBJ whole genome shotgun (WGS) entry which is preliminary data.</text>
</comment>
<evidence type="ECO:0000259" key="2">
    <source>
        <dbReference type="Pfam" id="PF13472"/>
    </source>
</evidence>
<feature type="chain" id="PRO_5045272719" description="SGNH hydrolase-type esterase domain-containing protein" evidence="1">
    <location>
        <begin position="27"/>
        <end position="211"/>
    </location>
</feature>
<proteinExistence type="predicted"/>
<dbReference type="InterPro" id="IPR013830">
    <property type="entry name" value="SGNH_hydro"/>
</dbReference>
<sequence length="211" mass="23195">MSHRYLLRLTALVSGLVLLGAAPATAGRELHGRQVGPAASRLAWSDAGTYVLGDSITAEGTAELQARRPRWTINGLHGRPVSTLPLMVANVRAVDQRPFRVVVELGSNQSPAWSKSDYRAAIDALPTSTRVLLVTPYKQPGGHWAPKGVQATTRYARWMQQVARERPHTCVVPWRAKAAAHPEWLRDGLHPTDDGYAHWADLILETDSTCR</sequence>
<keyword evidence="4" id="KW-1185">Reference proteome</keyword>
<keyword evidence="1" id="KW-0732">Signal</keyword>
<evidence type="ECO:0000256" key="1">
    <source>
        <dbReference type="SAM" id="SignalP"/>
    </source>
</evidence>
<dbReference type="Pfam" id="PF13472">
    <property type="entry name" value="Lipase_GDSL_2"/>
    <property type="match status" value="1"/>
</dbReference>
<dbReference type="EMBL" id="BAAAPB010000001">
    <property type="protein sequence ID" value="GAA1952767.1"/>
    <property type="molecule type" value="Genomic_DNA"/>
</dbReference>
<dbReference type="Gene3D" id="3.40.50.1110">
    <property type="entry name" value="SGNH hydrolase"/>
    <property type="match status" value="1"/>
</dbReference>
<name>A0ABN2QIY3_9ACTN</name>
<feature type="signal peptide" evidence="1">
    <location>
        <begin position="1"/>
        <end position="26"/>
    </location>
</feature>
<dbReference type="RefSeq" id="WP_344043024.1">
    <property type="nucleotide sequence ID" value="NZ_BAAAPB010000001.1"/>
</dbReference>
<evidence type="ECO:0000313" key="3">
    <source>
        <dbReference type="EMBL" id="GAA1952767.1"/>
    </source>
</evidence>
<evidence type="ECO:0000313" key="4">
    <source>
        <dbReference type="Proteomes" id="UP001500571"/>
    </source>
</evidence>
<accession>A0ABN2QIY3</accession>
<organism evidence="3 4">
    <name type="scientific">Nocardioides panacihumi</name>
    <dbReference type="NCBI Taxonomy" id="400774"/>
    <lineage>
        <taxon>Bacteria</taxon>
        <taxon>Bacillati</taxon>
        <taxon>Actinomycetota</taxon>
        <taxon>Actinomycetes</taxon>
        <taxon>Propionibacteriales</taxon>
        <taxon>Nocardioidaceae</taxon>
        <taxon>Nocardioides</taxon>
    </lineage>
</organism>
<dbReference type="InterPro" id="IPR036514">
    <property type="entry name" value="SGNH_hydro_sf"/>
</dbReference>
<feature type="domain" description="SGNH hydrolase-type esterase" evidence="2">
    <location>
        <begin position="51"/>
        <end position="197"/>
    </location>
</feature>
<dbReference type="SUPFAM" id="SSF52266">
    <property type="entry name" value="SGNH hydrolase"/>
    <property type="match status" value="1"/>
</dbReference>
<reference evidence="3 4" key="1">
    <citation type="journal article" date="2019" name="Int. J. Syst. Evol. Microbiol.">
        <title>The Global Catalogue of Microorganisms (GCM) 10K type strain sequencing project: providing services to taxonomists for standard genome sequencing and annotation.</title>
        <authorList>
            <consortium name="The Broad Institute Genomics Platform"/>
            <consortium name="The Broad Institute Genome Sequencing Center for Infectious Disease"/>
            <person name="Wu L."/>
            <person name="Ma J."/>
        </authorList>
    </citation>
    <scope>NUCLEOTIDE SEQUENCE [LARGE SCALE GENOMIC DNA]</scope>
    <source>
        <strain evidence="3 4">JCM 15309</strain>
    </source>
</reference>
<gene>
    <name evidence="3" type="ORF">GCM10009798_09990</name>
</gene>
<dbReference type="Proteomes" id="UP001500571">
    <property type="component" value="Unassembled WGS sequence"/>
</dbReference>
<protein>
    <recommendedName>
        <fullName evidence="2">SGNH hydrolase-type esterase domain-containing protein</fullName>
    </recommendedName>
</protein>